<organism evidence="3 4">
    <name type="scientific">Nocardia colli</name>
    <dbReference type="NCBI Taxonomy" id="2545717"/>
    <lineage>
        <taxon>Bacteria</taxon>
        <taxon>Bacillati</taxon>
        <taxon>Actinomycetota</taxon>
        <taxon>Actinomycetes</taxon>
        <taxon>Mycobacteriales</taxon>
        <taxon>Nocardiaceae</taxon>
        <taxon>Nocardia</taxon>
    </lineage>
</organism>
<name>A0A5N0EKE4_9NOCA</name>
<dbReference type="CDD" id="cd07197">
    <property type="entry name" value="nitrilase"/>
    <property type="match status" value="1"/>
</dbReference>
<accession>A0A5N0EKE4</accession>
<dbReference type="SUPFAM" id="SSF56317">
    <property type="entry name" value="Carbon-nitrogen hydrolase"/>
    <property type="match status" value="2"/>
</dbReference>
<evidence type="ECO:0000259" key="2">
    <source>
        <dbReference type="PROSITE" id="PS50263"/>
    </source>
</evidence>
<dbReference type="EMBL" id="VXLC01000003">
    <property type="protein sequence ID" value="KAA8889426.1"/>
    <property type="molecule type" value="Genomic_DNA"/>
</dbReference>
<dbReference type="InterPro" id="IPR036526">
    <property type="entry name" value="C-N_Hydrolase_sf"/>
</dbReference>
<dbReference type="InterPro" id="IPR003010">
    <property type="entry name" value="C-N_Hydrolase"/>
</dbReference>
<sequence>MTRVAAAQLAAGTDVAVNLDACLRMIDEAAGAAAELVVLPEFCNHLSWYADRAHAHRTACTVGDPFLTAIARRARRHRLYVKIGVTLARAGGRTTGTGLLFGPDGDLLGESDKQILMGAENDYLDAGRSESPVIATPLGRIGMYACMEGVINEVTRSLALRGAQLLLNSLNSFAIDEASLHIPVRAAENRVWVVAANKVGPLLPAEQLPAIAARLGVPPDRLHGAGESQIVGPDGIPVAIAPVSGEAIVVADIEVASADDKRRRDGTDILAARRPELYAPLSGASRERRAPGGAPMLSTAVSVADTAVLAGLAADGVDLIVLPELATLPIPEVVRALHDTTAHAVLSVRDDDAHRGVLVSADGVVGYQSQLHPTERYPWLADLGGDLTVFELPWGRMAIVVGDDALFPESFRLAAIQDADVVAVPCSPTEPWELRLGLTERAAENRLNVVAAGTAESGGLVGAIYALSPDFTLWTAWSGPFTGVISHPIVTGVPPGSTSVRGVVRPAEAVNRHVSKGTDLVADRPSWPLDALTKEAQ</sequence>
<evidence type="ECO:0000256" key="1">
    <source>
        <dbReference type="ARBA" id="ARBA00022801"/>
    </source>
</evidence>
<dbReference type="PROSITE" id="PS50263">
    <property type="entry name" value="CN_HYDROLASE"/>
    <property type="match status" value="1"/>
</dbReference>
<keyword evidence="1 3" id="KW-0378">Hydrolase</keyword>
<gene>
    <name evidence="3" type="ORF">F3087_10905</name>
</gene>
<dbReference type="Gene3D" id="3.60.110.10">
    <property type="entry name" value="Carbon-nitrogen hydrolase"/>
    <property type="match status" value="2"/>
</dbReference>
<dbReference type="PANTHER" id="PTHR43674:SF16">
    <property type="entry name" value="CARBON-NITROGEN FAMILY, PUTATIVE (AFU_ORTHOLOGUE AFUA_5G02350)-RELATED"/>
    <property type="match status" value="1"/>
</dbReference>
<dbReference type="GO" id="GO:0016811">
    <property type="term" value="F:hydrolase activity, acting on carbon-nitrogen (but not peptide) bonds, in linear amides"/>
    <property type="evidence" value="ECO:0007669"/>
    <property type="project" value="TreeGrafter"/>
</dbReference>
<comment type="caution">
    <text evidence="3">The sequence shown here is derived from an EMBL/GenBank/DDBJ whole genome shotgun (WGS) entry which is preliminary data.</text>
</comment>
<dbReference type="Pfam" id="PF00795">
    <property type="entry name" value="CN_hydrolase"/>
    <property type="match status" value="1"/>
</dbReference>
<proteinExistence type="predicted"/>
<keyword evidence="4" id="KW-1185">Reference proteome</keyword>
<evidence type="ECO:0000313" key="3">
    <source>
        <dbReference type="EMBL" id="KAA8889426.1"/>
    </source>
</evidence>
<dbReference type="InterPro" id="IPR050345">
    <property type="entry name" value="Aliph_Amidase/BUP"/>
</dbReference>
<dbReference type="AlphaFoldDB" id="A0A5N0EKE4"/>
<dbReference type="PANTHER" id="PTHR43674">
    <property type="entry name" value="NITRILASE C965.09-RELATED"/>
    <property type="match status" value="1"/>
</dbReference>
<feature type="domain" description="CN hydrolase" evidence="2">
    <location>
        <begin position="2"/>
        <end position="255"/>
    </location>
</feature>
<dbReference type="OrthoDB" id="4008466at2"/>
<dbReference type="RefSeq" id="WP_150401699.1">
    <property type="nucleotide sequence ID" value="NZ_VXLC01000003.1"/>
</dbReference>
<dbReference type="Proteomes" id="UP000323876">
    <property type="component" value="Unassembled WGS sequence"/>
</dbReference>
<evidence type="ECO:0000313" key="4">
    <source>
        <dbReference type="Proteomes" id="UP000323876"/>
    </source>
</evidence>
<protein>
    <submittedName>
        <fullName evidence="3">Carbon-nitrogen hydrolase</fullName>
    </submittedName>
</protein>
<reference evidence="3 4" key="1">
    <citation type="submission" date="2019-09" db="EMBL/GenBank/DDBJ databases">
        <authorList>
            <person name="Wang X."/>
        </authorList>
    </citation>
    <scope>NUCLEOTIDE SEQUENCE [LARGE SCALE GENOMIC DNA]</scope>
    <source>
        <strain evidence="3 4">CICC 11023</strain>
    </source>
</reference>